<dbReference type="EMBL" id="JAQQFM010000004">
    <property type="protein sequence ID" value="MFL9924446.1"/>
    <property type="molecule type" value="Genomic_DNA"/>
</dbReference>
<dbReference type="PANTHER" id="PTHR43537:SF49">
    <property type="entry name" value="TRANSCRIPTIONAL REGULATORY PROTEIN"/>
    <property type="match status" value="1"/>
</dbReference>
<name>A0ABW9A6H1_9BURK</name>
<dbReference type="Pfam" id="PF00392">
    <property type="entry name" value="GntR"/>
    <property type="match status" value="1"/>
</dbReference>
<dbReference type="Gene3D" id="1.20.120.530">
    <property type="entry name" value="GntR ligand-binding domain-like"/>
    <property type="match status" value="1"/>
</dbReference>
<dbReference type="Pfam" id="PF07729">
    <property type="entry name" value="FCD"/>
    <property type="match status" value="1"/>
</dbReference>
<protein>
    <submittedName>
        <fullName evidence="5">GntR family transcriptional regulator</fullName>
    </submittedName>
</protein>
<evidence type="ECO:0000313" key="6">
    <source>
        <dbReference type="Proteomes" id="UP001629246"/>
    </source>
</evidence>
<keyword evidence="6" id="KW-1185">Reference proteome</keyword>
<dbReference type="SMART" id="SM00345">
    <property type="entry name" value="HTH_GNTR"/>
    <property type="match status" value="1"/>
</dbReference>
<gene>
    <name evidence="5" type="ORF">PQR62_09225</name>
</gene>
<sequence length="244" mass="27433">MNNEQPTPSAPATDLASMVDANTPWFVPKGVPVARMADQIYRRLRTAILSGEIPARTRLVELDVAARLQVSRTPVREAISRLVSDLLVTPMTYGGVEVVDTAEEQGDIFAIREALEGSAARLAAERITEAELQALDQVLEESMALPLDALAERAVLNDRFHTLILQASRSQRLIQMVEGFREFFIDEVKLMRYTQRDTQTALKHHQEIVAALRAHDGKRAERLARNHLEHSKARLQKPGKRRRS</sequence>
<dbReference type="PROSITE" id="PS50949">
    <property type="entry name" value="HTH_GNTR"/>
    <property type="match status" value="1"/>
</dbReference>
<keyword evidence="2" id="KW-0238">DNA-binding</keyword>
<proteinExistence type="predicted"/>
<feature type="domain" description="HTH gntR-type" evidence="4">
    <location>
        <begin position="34"/>
        <end position="101"/>
    </location>
</feature>
<accession>A0ABW9A6H1</accession>
<organism evidence="5 6">
    <name type="scientific">Herbaspirillum lusitanum</name>
    <dbReference type="NCBI Taxonomy" id="213312"/>
    <lineage>
        <taxon>Bacteria</taxon>
        <taxon>Pseudomonadati</taxon>
        <taxon>Pseudomonadota</taxon>
        <taxon>Betaproteobacteria</taxon>
        <taxon>Burkholderiales</taxon>
        <taxon>Oxalobacteraceae</taxon>
        <taxon>Herbaspirillum</taxon>
    </lineage>
</organism>
<dbReference type="InterPro" id="IPR036388">
    <property type="entry name" value="WH-like_DNA-bd_sf"/>
</dbReference>
<evidence type="ECO:0000259" key="4">
    <source>
        <dbReference type="PROSITE" id="PS50949"/>
    </source>
</evidence>
<dbReference type="PANTHER" id="PTHR43537">
    <property type="entry name" value="TRANSCRIPTIONAL REGULATOR, GNTR FAMILY"/>
    <property type="match status" value="1"/>
</dbReference>
<dbReference type="RefSeq" id="WP_408157111.1">
    <property type="nucleotide sequence ID" value="NZ_JAQQFM010000004.1"/>
</dbReference>
<dbReference type="SMART" id="SM00895">
    <property type="entry name" value="FCD"/>
    <property type="match status" value="1"/>
</dbReference>
<keyword evidence="1" id="KW-0805">Transcription regulation</keyword>
<dbReference type="InterPro" id="IPR000524">
    <property type="entry name" value="Tscrpt_reg_HTH_GntR"/>
</dbReference>
<dbReference type="InterPro" id="IPR011711">
    <property type="entry name" value="GntR_C"/>
</dbReference>
<evidence type="ECO:0000313" key="5">
    <source>
        <dbReference type="EMBL" id="MFL9924446.1"/>
    </source>
</evidence>
<evidence type="ECO:0000256" key="1">
    <source>
        <dbReference type="ARBA" id="ARBA00023015"/>
    </source>
</evidence>
<reference evidence="5 6" key="1">
    <citation type="journal article" date="2024" name="Chem. Sci.">
        <title>Discovery of megapolipeptins by genome mining of a Burkholderiales bacteria collection.</title>
        <authorList>
            <person name="Paulo B.S."/>
            <person name="Recchia M.J.J."/>
            <person name="Lee S."/>
            <person name="Fergusson C.H."/>
            <person name="Romanowski S.B."/>
            <person name="Hernandez A."/>
            <person name="Krull N."/>
            <person name="Liu D.Y."/>
            <person name="Cavanagh H."/>
            <person name="Bos A."/>
            <person name="Gray C.A."/>
            <person name="Murphy B.T."/>
            <person name="Linington R.G."/>
            <person name="Eustaquio A.S."/>
        </authorList>
    </citation>
    <scope>NUCLEOTIDE SEQUENCE [LARGE SCALE GENOMIC DNA]</scope>
    <source>
        <strain evidence="5 6">RL21-008-BIB-A</strain>
    </source>
</reference>
<dbReference type="SUPFAM" id="SSF46785">
    <property type="entry name" value="Winged helix' DNA-binding domain"/>
    <property type="match status" value="1"/>
</dbReference>
<comment type="caution">
    <text evidence="5">The sequence shown here is derived from an EMBL/GenBank/DDBJ whole genome shotgun (WGS) entry which is preliminary data.</text>
</comment>
<keyword evidence="3" id="KW-0804">Transcription</keyword>
<evidence type="ECO:0000256" key="2">
    <source>
        <dbReference type="ARBA" id="ARBA00023125"/>
    </source>
</evidence>
<dbReference type="InterPro" id="IPR008920">
    <property type="entry name" value="TF_FadR/GntR_C"/>
</dbReference>
<evidence type="ECO:0000256" key="3">
    <source>
        <dbReference type="ARBA" id="ARBA00023163"/>
    </source>
</evidence>
<dbReference type="Proteomes" id="UP001629246">
    <property type="component" value="Unassembled WGS sequence"/>
</dbReference>
<dbReference type="InterPro" id="IPR036390">
    <property type="entry name" value="WH_DNA-bd_sf"/>
</dbReference>
<dbReference type="Gene3D" id="1.10.10.10">
    <property type="entry name" value="Winged helix-like DNA-binding domain superfamily/Winged helix DNA-binding domain"/>
    <property type="match status" value="1"/>
</dbReference>
<dbReference type="SUPFAM" id="SSF48008">
    <property type="entry name" value="GntR ligand-binding domain-like"/>
    <property type="match status" value="1"/>
</dbReference>